<dbReference type="Gene3D" id="2.40.170.20">
    <property type="entry name" value="TonB-dependent receptor, beta-barrel domain"/>
    <property type="match status" value="1"/>
</dbReference>
<evidence type="ECO:0000256" key="1">
    <source>
        <dbReference type="ARBA" id="ARBA00004442"/>
    </source>
</evidence>
<protein>
    <submittedName>
        <fullName evidence="4">TonB-dependent receptor</fullName>
    </submittedName>
</protein>
<keyword evidence="3" id="KW-0998">Cell outer membrane</keyword>
<dbReference type="Proteomes" id="UP001468798">
    <property type="component" value="Unassembled WGS sequence"/>
</dbReference>
<organism evidence="4 5">
    <name type="scientific">Flavobacterium polysaccharolyticum</name>
    <dbReference type="NCBI Taxonomy" id="3133148"/>
    <lineage>
        <taxon>Bacteria</taxon>
        <taxon>Pseudomonadati</taxon>
        <taxon>Bacteroidota</taxon>
        <taxon>Flavobacteriia</taxon>
        <taxon>Flavobacteriales</taxon>
        <taxon>Flavobacteriaceae</taxon>
        <taxon>Flavobacterium</taxon>
    </lineage>
</organism>
<evidence type="ECO:0000313" key="4">
    <source>
        <dbReference type="EMBL" id="MEM0577491.1"/>
    </source>
</evidence>
<keyword evidence="5" id="KW-1185">Reference proteome</keyword>
<dbReference type="InterPro" id="IPR036942">
    <property type="entry name" value="Beta-barrel_TonB_sf"/>
</dbReference>
<reference evidence="4 5" key="1">
    <citation type="submission" date="2024-03" db="EMBL/GenBank/DDBJ databases">
        <title>Two novel species of the genus Flavobacterium exhibiting potentially degradation of complex polysaccharides.</title>
        <authorList>
            <person name="Lian X."/>
        </authorList>
    </citation>
    <scope>NUCLEOTIDE SEQUENCE [LARGE SCALE GENOMIC DNA]</scope>
    <source>
        <strain evidence="4 5">N6</strain>
    </source>
</reference>
<sequence>MNIQDKVKSFSSNSITSIITMLFVFSLGIAQEKKGTIGSEEVNVVKSFSPTVSDAFKIKETPLLDDKGNAQKETVKYTVLSFPVASTFTPAKGVAASVEKAKAQRLFENYASLGIGNYGTLQGSLFVYKKLQARDFIGASFQHHSSQGGINDVLLDDHFYDTKLDLFYGVKESDYSWDVAGGFQSQTYNWYGLQADFGSSLTPSERNDLINGIDSEQKYNTITLSGNLTMDESMLDESKIKFHHFTDAFGSSENRFFAQSIFGMDLWNEAVTTSVVLDYLGGSFENNYSKTNTAAIEYRFLNFGLAPRFAIAENDWSLQIGASLFYSLDTQASKSKLYFYPNFKASYKVVGDLMIFYLGADGSLKQNTYMDFVNENPFLSPTLFIQPTDSKYNLFAGLKGKLANSVSYNVSASYLNEGNKALFKANNYTELSSNESYAFGNSLGIVYDDVKTMSLFAELKADFSRNVAFGINATLNTYTTDIQAEAWNLPTMKINSTLDVVITDKWFAGAKVFFVGDRKENQFNTDLVTNSASITLPSYFDVNLNVGYKYSERITAFLRANNIANQAYQKWLNLPVQGFQIVAGASYKFDF</sequence>
<dbReference type="RefSeq" id="WP_342692387.1">
    <property type="nucleotide sequence ID" value="NZ_JBCGDP010000013.1"/>
</dbReference>
<dbReference type="EMBL" id="JBCGDP010000013">
    <property type="protein sequence ID" value="MEM0577491.1"/>
    <property type="molecule type" value="Genomic_DNA"/>
</dbReference>
<dbReference type="SUPFAM" id="SSF56935">
    <property type="entry name" value="Porins"/>
    <property type="match status" value="1"/>
</dbReference>
<evidence type="ECO:0000256" key="2">
    <source>
        <dbReference type="ARBA" id="ARBA00023136"/>
    </source>
</evidence>
<evidence type="ECO:0000256" key="3">
    <source>
        <dbReference type="ARBA" id="ARBA00023237"/>
    </source>
</evidence>
<evidence type="ECO:0000313" key="5">
    <source>
        <dbReference type="Proteomes" id="UP001468798"/>
    </source>
</evidence>
<proteinExistence type="predicted"/>
<keyword evidence="4" id="KW-0675">Receptor</keyword>
<keyword evidence="2" id="KW-0472">Membrane</keyword>
<gene>
    <name evidence="4" type="ORF">WFZ86_13360</name>
</gene>
<comment type="caution">
    <text evidence="4">The sequence shown here is derived from an EMBL/GenBank/DDBJ whole genome shotgun (WGS) entry which is preliminary data.</text>
</comment>
<name>A0ABU9NT89_9FLAO</name>
<comment type="subcellular location">
    <subcellularLocation>
        <location evidence="1">Cell outer membrane</location>
    </subcellularLocation>
</comment>
<accession>A0ABU9NT89</accession>